<evidence type="ECO:0000259" key="4">
    <source>
        <dbReference type="Pfam" id="PF12802"/>
    </source>
</evidence>
<feature type="domain" description="HTH marR-type" evidence="4">
    <location>
        <begin position="50"/>
        <end position="93"/>
    </location>
</feature>
<dbReference type="Pfam" id="PF12802">
    <property type="entry name" value="MarR_2"/>
    <property type="match status" value="1"/>
</dbReference>
<reference evidence="5 6" key="1">
    <citation type="journal article" date="2019" name="Int. J. Syst. Evol. Microbiol.">
        <title>The Global Catalogue of Microorganisms (GCM) 10K type strain sequencing project: providing services to taxonomists for standard genome sequencing and annotation.</title>
        <authorList>
            <consortium name="The Broad Institute Genomics Platform"/>
            <consortium name="The Broad Institute Genome Sequencing Center for Infectious Disease"/>
            <person name="Wu L."/>
            <person name="Ma J."/>
        </authorList>
    </citation>
    <scope>NUCLEOTIDE SEQUENCE [LARGE SCALE GENOMIC DNA]</scope>
    <source>
        <strain evidence="5 6">JCM 10671</strain>
    </source>
</reference>
<keyword evidence="1" id="KW-0805">Transcription regulation</keyword>
<evidence type="ECO:0000313" key="5">
    <source>
        <dbReference type="EMBL" id="GAA0626378.1"/>
    </source>
</evidence>
<dbReference type="CDD" id="cd00090">
    <property type="entry name" value="HTH_ARSR"/>
    <property type="match status" value="1"/>
</dbReference>
<proteinExistence type="predicted"/>
<organism evidence="5 6">
    <name type="scientific">Sporichthya brevicatena</name>
    <dbReference type="NCBI Taxonomy" id="171442"/>
    <lineage>
        <taxon>Bacteria</taxon>
        <taxon>Bacillati</taxon>
        <taxon>Actinomycetota</taxon>
        <taxon>Actinomycetes</taxon>
        <taxon>Sporichthyales</taxon>
        <taxon>Sporichthyaceae</taxon>
        <taxon>Sporichthya</taxon>
    </lineage>
</organism>
<evidence type="ECO:0000256" key="1">
    <source>
        <dbReference type="ARBA" id="ARBA00023015"/>
    </source>
</evidence>
<dbReference type="Gene3D" id="1.10.10.10">
    <property type="entry name" value="Winged helix-like DNA-binding domain superfamily/Winged helix DNA-binding domain"/>
    <property type="match status" value="1"/>
</dbReference>
<dbReference type="InterPro" id="IPR036388">
    <property type="entry name" value="WH-like_DNA-bd_sf"/>
</dbReference>
<name>A0ABN1H1J6_9ACTN</name>
<protein>
    <recommendedName>
        <fullName evidence="4">HTH marR-type domain-containing protein</fullName>
    </recommendedName>
</protein>
<keyword evidence="3" id="KW-0804">Transcription</keyword>
<dbReference type="PANTHER" id="PTHR38465:SF2">
    <property type="entry name" value="HTH-TYPE TRANSCRIPTIONAL REGULATOR MMPR5"/>
    <property type="match status" value="1"/>
</dbReference>
<dbReference type="InterPro" id="IPR011991">
    <property type="entry name" value="ArsR-like_HTH"/>
</dbReference>
<dbReference type="Proteomes" id="UP001500957">
    <property type="component" value="Unassembled WGS sequence"/>
</dbReference>
<dbReference type="SUPFAM" id="SSF46785">
    <property type="entry name" value="Winged helix' DNA-binding domain"/>
    <property type="match status" value="1"/>
</dbReference>
<evidence type="ECO:0000256" key="2">
    <source>
        <dbReference type="ARBA" id="ARBA00023125"/>
    </source>
</evidence>
<dbReference type="EMBL" id="BAAAHE010000026">
    <property type="protein sequence ID" value="GAA0626378.1"/>
    <property type="molecule type" value="Genomic_DNA"/>
</dbReference>
<keyword evidence="2" id="KW-0238">DNA-binding</keyword>
<evidence type="ECO:0000313" key="6">
    <source>
        <dbReference type="Proteomes" id="UP001500957"/>
    </source>
</evidence>
<comment type="caution">
    <text evidence="5">The sequence shown here is derived from an EMBL/GenBank/DDBJ whole genome shotgun (WGS) entry which is preliminary data.</text>
</comment>
<keyword evidence="6" id="KW-1185">Reference proteome</keyword>
<dbReference type="InterPro" id="IPR000835">
    <property type="entry name" value="HTH_MarR-typ"/>
</dbReference>
<evidence type="ECO:0000256" key="3">
    <source>
        <dbReference type="ARBA" id="ARBA00023163"/>
    </source>
</evidence>
<dbReference type="RefSeq" id="WP_344606559.1">
    <property type="nucleotide sequence ID" value="NZ_BAAAHE010000026.1"/>
</dbReference>
<dbReference type="InterPro" id="IPR036390">
    <property type="entry name" value="WH_DNA-bd_sf"/>
</dbReference>
<accession>A0ABN1H1J6</accession>
<dbReference type="PANTHER" id="PTHR38465">
    <property type="entry name" value="HTH-TYPE TRANSCRIPTIONAL REGULATOR MJ1563-RELATED"/>
    <property type="match status" value="1"/>
</dbReference>
<gene>
    <name evidence="5" type="ORF">GCM10009547_32290</name>
</gene>
<dbReference type="Gene3D" id="1.10.287.160">
    <property type="entry name" value="HR1 repeat"/>
    <property type="match status" value="1"/>
</dbReference>
<dbReference type="InterPro" id="IPR052362">
    <property type="entry name" value="HTH-GbsR_regulator"/>
</dbReference>
<sequence length="166" mass="18104">MSSSAEAARPDGTTSGTDTLRTFVERMSLALHERGWGRMPARVYVALLCDQRDQLTARQLTEILGVSAAAISSAVNQLIDSGLVERDAVPGSRQEHYRLSPGGILDAVLRKQEAYPHLAELADEGVGVLGAASPGAERLGELAEFVRFMDGELKEIGERWKERRRS</sequence>